<evidence type="ECO:0000256" key="3">
    <source>
        <dbReference type="ARBA" id="ARBA00049244"/>
    </source>
</evidence>
<dbReference type="Proteomes" id="UP000018093">
    <property type="component" value="Unassembled WGS sequence"/>
</dbReference>
<dbReference type="GO" id="GO:0006261">
    <property type="term" value="P:DNA-templated DNA replication"/>
    <property type="evidence" value="ECO:0007669"/>
    <property type="project" value="InterPro"/>
</dbReference>
<dbReference type="InterPro" id="IPR001098">
    <property type="entry name" value="DNA-dir_DNA_pol_A_palm_dom"/>
</dbReference>
<dbReference type="PANTHER" id="PTHR10133:SF27">
    <property type="entry name" value="DNA POLYMERASE NU"/>
    <property type="match status" value="1"/>
</dbReference>
<keyword evidence="2" id="KW-0235">DNA replication</keyword>
<evidence type="ECO:0000259" key="4">
    <source>
        <dbReference type="Pfam" id="PF00476"/>
    </source>
</evidence>
<dbReference type="PANTHER" id="PTHR10133">
    <property type="entry name" value="DNA POLYMERASE I"/>
    <property type="match status" value="1"/>
</dbReference>
<dbReference type="GO" id="GO:0003887">
    <property type="term" value="F:DNA-directed DNA polymerase activity"/>
    <property type="evidence" value="ECO:0007669"/>
    <property type="project" value="UniProtKB-EC"/>
</dbReference>
<dbReference type="Pfam" id="PF00476">
    <property type="entry name" value="DNA_pol_A"/>
    <property type="match status" value="1"/>
</dbReference>
<gene>
    <name evidence="5" type="ORF">BN631_01509</name>
</gene>
<evidence type="ECO:0000313" key="6">
    <source>
        <dbReference type="Proteomes" id="UP000018093"/>
    </source>
</evidence>
<organism evidence="5 6">
    <name type="scientific">Amedibacillus dolichus CAG:375</name>
    <dbReference type="NCBI Taxonomy" id="1263076"/>
    <lineage>
        <taxon>Bacteria</taxon>
        <taxon>Bacillati</taxon>
        <taxon>Bacillota</taxon>
        <taxon>Erysipelotrichia</taxon>
        <taxon>Erysipelotrichales</taxon>
        <taxon>Erysipelotrichaceae</taxon>
        <taxon>Amedibacillus</taxon>
    </lineage>
</organism>
<comment type="caution">
    <text evidence="5">The sequence shown here is derived from an EMBL/GenBank/DDBJ whole genome shotgun (WGS) entry which is preliminary data.</text>
</comment>
<proteinExistence type="predicted"/>
<dbReference type="GO" id="GO:0006302">
    <property type="term" value="P:double-strand break repair"/>
    <property type="evidence" value="ECO:0007669"/>
    <property type="project" value="TreeGrafter"/>
</dbReference>
<protein>
    <recommendedName>
        <fullName evidence="1">DNA-directed DNA polymerase</fullName>
        <ecNumber evidence="1">2.7.7.7</ecNumber>
    </recommendedName>
</protein>
<dbReference type="RefSeq" id="WP_022420760.1">
    <property type="nucleotide sequence ID" value="NZ_FR898595.1"/>
</dbReference>
<dbReference type="EMBL" id="CBIN010000186">
    <property type="protein sequence ID" value="CDE23039.1"/>
    <property type="molecule type" value="Genomic_DNA"/>
</dbReference>
<comment type="catalytic activity">
    <reaction evidence="3">
        <text>DNA(n) + a 2'-deoxyribonucleoside 5'-triphosphate = DNA(n+1) + diphosphate</text>
        <dbReference type="Rhea" id="RHEA:22508"/>
        <dbReference type="Rhea" id="RHEA-COMP:17339"/>
        <dbReference type="Rhea" id="RHEA-COMP:17340"/>
        <dbReference type="ChEBI" id="CHEBI:33019"/>
        <dbReference type="ChEBI" id="CHEBI:61560"/>
        <dbReference type="ChEBI" id="CHEBI:173112"/>
        <dbReference type="EC" id="2.7.7.7"/>
    </reaction>
</comment>
<dbReference type="GO" id="GO:0003677">
    <property type="term" value="F:DNA binding"/>
    <property type="evidence" value="ECO:0007669"/>
    <property type="project" value="InterPro"/>
</dbReference>
<accession>R7G6I7</accession>
<name>R7G6I7_9FIRM</name>
<evidence type="ECO:0000256" key="2">
    <source>
        <dbReference type="ARBA" id="ARBA00022705"/>
    </source>
</evidence>
<evidence type="ECO:0000313" key="5">
    <source>
        <dbReference type="EMBL" id="CDE23039.1"/>
    </source>
</evidence>
<evidence type="ECO:0000256" key="1">
    <source>
        <dbReference type="ARBA" id="ARBA00012417"/>
    </source>
</evidence>
<dbReference type="Gene3D" id="1.20.1060.10">
    <property type="entry name" value="Taq DNA Polymerase, Chain T, domain 4"/>
    <property type="match status" value="1"/>
</dbReference>
<feature type="domain" description="DNA-directed DNA polymerase family A palm" evidence="4">
    <location>
        <begin position="2"/>
        <end position="68"/>
    </location>
</feature>
<dbReference type="EC" id="2.7.7.7" evidence="1"/>
<dbReference type="InterPro" id="IPR002298">
    <property type="entry name" value="DNA_polymerase_A"/>
</dbReference>
<reference evidence="5" key="1">
    <citation type="submission" date="2012-11" db="EMBL/GenBank/DDBJ databases">
        <title>Dependencies among metagenomic species, viruses, plasmids and units of genetic variation.</title>
        <authorList>
            <person name="Nielsen H.B."/>
            <person name="Almeida M."/>
            <person name="Juncker A.S."/>
            <person name="Rasmussen S."/>
            <person name="Li J."/>
            <person name="Sunagawa S."/>
            <person name="Plichta D."/>
            <person name="Gautier L."/>
            <person name="Le Chatelier E."/>
            <person name="Peletier E."/>
            <person name="Bonde I."/>
            <person name="Nielsen T."/>
            <person name="Manichanh C."/>
            <person name="Arumugam M."/>
            <person name="Batto J."/>
            <person name="Santos M.B.Q.D."/>
            <person name="Blom N."/>
            <person name="Borruel N."/>
            <person name="Burgdorf K.S."/>
            <person name="Boumezbeur F."/>
            <person name="Casellas F."/>
            <person name="Dore J."/>
            <person name="Guarner F."/>
            <person name="Hansen T."/>
            <person name="Hildebrand F."/>
            <person name="Kaas R.S."/>
            <person name="Kennedy S."/>
            <person name="Kristiansen K."/>
            <person name="Kultima J.R."/>
            <person name="Leonard P."/>
            <person name="Levenez F."/>
            <person name="Lund O."/>
            <person name="Moumen B."/>
            <person name="Le Paslier D."/>
            <person name="Pons N."/>
            <person name="Pedersen O."/>
            <person name="Prifti E."/>
            <person name="Qin J."/>
            <person name="Raes J."/>
            <person name="Tap J."/>
            <person name="Tims S."/>
            <person name="Ussery D.W."/>
            <person name="Yamada T."/>
            <person name="MetaHit consortium"/>
            <person name="Renault P."/>
            <person name="Sicheritz-Ponten T."/>
            <person name="Bork P."/>
            <person name="Wang J."/>
            <person name="Brunak S."/>
            <person name="Ehrlich S.D."/>
        </authorList>
    </citation>
    <scope>NUCLEOTIDE SEQUENCE [LARGE SCALE GENOMIC DNA]</scope>
</reference>
<dbReference type="AlphaFoldDB" id="R7G6I7"/>
<dbReference type="SUPFAM" id="SSF56672">
    <property type="entry name" value="DNA/RNA polymerases"/>
    <property type="match status" value="1"/>
</dbReference>
<dbReference type="InterPro" id="IPR043502">
    <property type="entry name" value="DNA/RNA_pol_sf"/>
</dbReference>
<sequence>MQRREDLEKQIYALAGMEFNINSSKQLGVILYDELGLPCGKKRSTAVDVLKKLINTHPIIPFLLEYFKY</sequence>